<dbReference type="GO" id="GO:0015808">
    <property type="term" value="P:L-alanine transport"/>
    <property type="evidence" value="ECO:0007669"/>
    <property type="project" value="TreeGrafter"/>
</dbReference>
<dbReference type="SUPFAM" id="SSF52540">
    <property type="entry name" value="P-loop containing nucleoside triphosphate hydrolases"/>
    <property type="match status" value="1"/>
</dbReference>
<dbReference type="InterPro" id="IPR051120">
    <property type="entry name" value="ABC_AA/LPS_Transport"/>
</dbReference>
<dbReference type="GO" id="GO:0016887">
    <property type="term" value="F:ATP hydrolysis activity"/>
    <property type="evidence" value="ECO:0007669"/>
    <property type="project" value="InterPro"/>
</dbReference>
<accession>A0A917KYP7</accession>
<keyword evidence="1" id="KW-0813">Transport</keyword>
<evidence type="ECO:0000256" key="1">
    <source>
        <dbReference type="ARBA" id="ARBA00022448"/>
    </source>
</evidence>
<protein>
    <submittedName>
        <fullName evidence="5">ABC transporter ATP-binding protein</fullName>
    </submittedName>
</protein>
<dbReference type="GO" id="GO:0005304">
    <property type="term" value="F:L-valine transmembrane transporter activity"/>
    <property type="evidence" value="ECO:0007669"/>
    <property type="project" value="TreeGrafter"/>
</dbReference>
<name>A0A917KYP7_9PROT</name>
<dbReference type="CDD" id="cd03219">
    <property type="entry name" value="ABC_Mj1267_LivG_branched"/>
    <property type="match status" value="1"/>
</dbReference>
<keyword evidence="3 5" id="KW-0067">ATP-binding</keyword>
<feature type="domain" description="ABC transporter" evidence="4">
    <location>
        <begin position="8"/>
        <end position="240"/>
    </location>
</feature>
<dbReference type="GO" id="GO:0042941">
    <property type="term" value="P:D-alanine transmembrane transport"/>
    <property type="evidence" value="ECO:0007669"/>
    <property type="project" value="TreeGrafter"/>
</dbReference>
<keyword evidence="6" id="KW-1185">Reference proteome</keyword>
<dbReference type="PANTHER" id="PTHR45772:SF7">
    <property type="entry name" value="AMINO ACID ABC TRANSPORTER ATP-BINDING PROTEIN"/>
    <property type="match status" value="1"/>
</dbReference>
<dbReference type="SMART" id="SM00382">
    <property type="entry name" value="AAA"/>
    <property type="match status" value="1"/>
</dbReference>
<sequence>MQADAPLLEARDIVVTFGSFRAVDGASLSIGKGEIIGLIGPNGAGKSTFFNCLAGDRQPASGSIWLRGHDVTRATPEEHARLGLARSWQVPAVFDDLSVRDNVMVGAFLRHSHRRDAAAAADQVIEFTGLGPMAEARSSSLGTPARKRLEIARALATEPEILLLDEALAGLTPTEVRIAIELVRRIHAKGITLVIVEHVMEVILSLADRAVVFHQGKVIAQGLPRDVVQDPGVIEAYLGRSLRRKAVRA</sequence>
<dbReference type="InterPro" id="IPR027417">
    <property type="entry name" value="P-loop_NTPase"/>
</dbReference>
<reference evidence="5" key="2">
    <citation type="submission" date="2020-09" db="EMBL/GenBank/DDBJ databases">
        <authorList>
            <person name="Sun Q."/>
            <person name="Zhou Y."/>
        </authorList>
    </citation>
    <scope>NUCLEOTIDE SEQUENCE</scope>
    <source>
        <strain evidence="5">CGMCC 1.3617</strain>
    </source>
</reference>
<organism evidence="5 6">
    <name type="scientific">Neoroseomonas lacus</name>
    <dbReference type="NCBI Taxonomy" id="287609"/>
    <lineage>
        <taxon>Bacteria</taxon>
        <taxon>Pseudomonadati</taxon>
        <taxon>Pseudomonadota</taxon>
        <taxon>Alphaproteobacteria</taxon>
        <taxon>Acetobacterales</taxon>
        <taxon>Acetobacteraceae</taxon>
        <taxon>Neoroseomonas</taxon>
    </lineage>
</organism>
<keyword evidence="2" id="KW-0547">Nucleotide-binding</keyword>
<evidence type="ECO:0000259" key="4">
    <source>
        <dbReference type="PROSITE" id="PS50893"/>
    </source>
</evidence>
<dbReference type="EMBL" id="BMKW01000012">
    <property type="protein sequence ID" value="GGJ33141.1"/>
    <property type="molecule type" value="Genomic_DNA"/>
</dbReference>
<comment type="caution">
    <text evidence="5">The sequence shown here is derived from an EMBL/GenBank/DDBJ whole genome shotgun (WGS) entry which is preliminary data.</text>
</comment>
<reference evidence="5" key="1">
    <citation type="journal article" date="2014" name="Int. J. Syst. Evol. Microbiol.">
        <title>Complete genome sequence of Corynebacterium casei LMG S-19264T (=DSM 44701T), isolated from a smear-ripened cheese.</title>
        <authorList>
            <consortium name="US DOE Joint Genome Institute (JGI-PGF)"/>
            <person name="Walter F."/>
            <person name="Albersmeier A."/>
            <person name="Kalinowski J."/>
            <person name="Ruckert C."/>
        </authorList>
    </citation>
    <scope>NUCLEOTIDE SEQUENCE</scope>
    <source>
        <strain evidence="5">CGMCC 1.3617</strain>
    </source>
</reference>
<dbReference type="AlphaFoldDB" id="A0A917KYP7"/>
<dbReference type="PANTHER" id="PTHR45772">
    <property type="entry name" value="CONSERVED COMPONENT OF ABC TRANSPORTER FOR NATURAL AMINO ACIDS-RELATED"/>
    <property type="match status" value="1"/>
</dbReference>
<dbReference type="InterPro" id="IPR003439">
    <property type="entry name" value="ABC_transporter-like_ATP-bd"/>
</dbReference>
<evidence type="ECO:0000313" key="6">
    <source>
        <dbReference type="Proteomes" id="UP000661507"/>
    </source>
</evidence>
<dbReference type="Gene3D" id="3.40.50.300">
    <property type="entry name" value="P-loop containing nucleotide triphosphate hydrolases"/>
    <property type="match status" value="1"/>
</dbReference>
<dbReference type="InterPro" id="IPR032823">
    <property type="entry name" value="BCA_ABC_TP_C"/>
</dbReference>
<dbReference type="GO" id="GO:1903805">
    <property type="term" value="P:L-valine import across plasma membrane"/>
    <property type="evidence" value="ECO:0007669"/>
    <property type="project" value="TreeGrafter"/>
</dbReference>
<proteinExistence type="predicted"/>
<dbReference type="Pfam" id="PF00005">
    <property type="entry name" value="ABC_tran"/>
    <property type="match status" value="1"/>
</dbReference>
<dbReference type="Pfam" id="PF12399">
    <property type="entry name" value="BCA_ABC_TP_C"/>
    <property type="match status" value="1"/>
</dbReference>
<dbReference type="GO" id="GO:1903806">
    <property type="term" value="P:L-isoleucine import across plasma membrane"/>
    <property type="evidence" value="ECO:0007669"/>
    <property type="project" value="TreeGrafter"/>
</dbReference>
<dbReference type="GO" id="GO:0005886">
    <property type="term" value="C:plasma membrane"/>
    <property type="evidence" value="ECO:0007669"/>
    <property type="project" value="TreeGrafter"/>
</dbReference>
<dbReference type="RefSeq" id="WP_229681508.1">
    <property type="nucleotide sequence ID" value="NZ_BMKW01000012.1"/>
</dbReference>
<dbReference type="Proteomes" id="UP000661507">
    <property type="component" value="Unassembled WGS sequence"/>
</dbReference>
<evidence type="ECO:0000256" key="3">
    <source>
        <dbReference type="ARBA" id="ARBA00022840"/>
    </source>
</evidence>
<evidence type="ECO:0000313" key="5">
    <source>
        <dbReference type="EMBL" id="GGJ33141.1"/>
    </source>
</evidence>
<dbReference type="GO" id="GO:0015192">
    <property type="term" value="F:L-phenylalanine transmembrane transporter activity"/>
    <property type="evidence" value="ECO:0007669"/>
    <property type="project" value="TreeGrafter"/>
</dbReference>
<dbReference type="GO" id="GO:0015188">
    <property type="term" value="F:L-isoleucine transmembrane transporter activity"/>
    <property type="evidence" value="ECO:0007669"/>
    <property type="project" value="TreeGrafter"/>
</dbReference>
<dbReference type="PROSITE" id="PS50893">
    <property type="entry name" value="ABC_TRANSPORTER_2"/>
    <property type="match status" value="1"/>
</dbReference>
<evidence type="ECO:0000256" key="2">
    <source>
        <dbReference type="ARBA" id="ARBA00022741"/>
    </source>
</evidence>
<dbReference type="GO" id="GO:0005524">
    <property type="term" value="F:ATP binding"/>
    <property type="evidence" value="ECO:0007669"/>
    <property type="project" value="UniProtKB-KW"/>
</dbReference>
<gene>
    <name evidence="5" type="ORF">GCM10011320_46030</name>
</gene>
<dbReference type="InterPro" id="IPR003593">
    <property type="entry name" value="AAA+_ATPase"/>
</dbReference>